<dbReference type="AlphaFoldDB" id="A0A7J6H1I5"/>
<evidence type="ECO:0000313" key="3">
    <source>
        <dbReference type="Proteomes" id="UP000583929"/>
    </source>
</evidence>
<evidence type="ECO:0000313" key="2">
    <source>
        <dbReference type="EMBL" id="KAF4388768.1"/>
    </source>
</evidence>
<sequence>MIEAPPHAQRRRRPELLHVRDEEDDWIRTWLYPAILNRQYEHLPTFCFVCGIIGHAEHLCPKRFEQNIAETAKPYGIGLRAVMRKKNYLIGAQWLRTGREEETAMEGGAIGQTSSGGQGVHESKIMEVDGEISGVNGSVRIPIIEVPAINAKISKESVQAGKSGGVALLWRHGNEAQLLGYGRDYIDVEIVGDNGQKWRLTETTLE</sequence>
<dbReference type="EMBL" id="JAATIQ010000072">
    <property type="protein sequence ID" value="KAF4388768.1"/>
    <property type="molecule type" value="Genomic_DNA"/>
</dbReference>
<accession>A0A7J6H1I5</accession>
<protein>
    <recommendedName>
        <fullName evidence="1">Zinc knuckle CX2CX4HX4C domain-containing protein</fullName>
    </recommendedName>
</protein>
<feature type="domain" description="Zinc knuckle CX2CX4HX4C" evidence="1">
    <location>
        <begin position="39"/>
        <end position="62"/>
    </location>
</feature>
<gene>
    <name evidence="2" type="ORF">G4B88_019045</name>
</gene>
<comment type="caution">
    <text evidence="2">The sequence shown here is derived from an EMBL/GenBank/DDBJ whole genome shotgun (WGS) entry which is preliminary data.</text>
</comment>
<name>A0A7J6H1I5_CANSA</name>
<proteinExistence type="predicted"/>
<keyword evidence="3" id="KW-1185">Reference proteome</keyword>
<reference evidence="2 3" key="1">
    <citation type="journal article" date="2020" name="bioRxiv">
        <title>Sequence and annotation of 42 cannabis genomes reveals extensive copy number variation in cannabinoid synthesis and pathogen resistance genes.</title>
        <authorList>
            <person name="Mckernan K.J."/>
            <person name="Helbert Y."/>
            <person name="Kane L.T."/>
            <person name="Ebling H."/>
            <person name="Zhang L."/>
            <person name="Liu B."/>
            <person name="Eaton Z."/>
            <person name="Mclaughlin S."/>
            <person name="Kingan S."/>
            <person name="Baybayan P."/>
            <person name="Concepcion G."/>
            <person name="Jordan M."/>
            <person name="Riva A."/>
            <person name="Barbazuk W."/>
            <person name="Harkins T."/>
        </authorList>
    </citation>
    <scope>NUCLEOTIDE SEQUENCE [LARGE SCALE GENOMIC DNA]</scope>
    <source>
        <strain evidence="3">cv. Jamaican Lion 4</strain>
        <tissue evidence="2">Leaf</tissue>
    </source>
</reference>
<organism evidence="2 3">
    <name type="scientific">Cannabis sativa</name>
    <name type="common">Hemp</name>
    <name type="synonym">Marijuana</name>
    <dbReference type="NCBI Taxonomy" id="3483"/>
    <lineage>
        <taxon>Eukaryota</taxon>
        <taxon>Viridiplantae</taxon>
        <taxon>Streptophyta</taxon>
        <taxon>Embryophyta</taxon>
        <taxon>Tracheophyta</taxon>
        <taxon>Spermatophyta</taxon>
        <taxon>Magnoliopsida</taxon>
        <taxon>eudicotyledons</taxon>
        <taxon>Gunneridae</taxon>
        <taxon>Pentapetalae</taxon>
        <taxon>rosids</taxon>
        <taxon>fabids</taxon>
        <taxon>Rosales</taxon>
        <taxon>Cannabaceae</taxon>
        <taxon>Cannabis</taxon>
    </lineage>
</organism>
<evidence type="ECO:0000259" key="1">
    <source>
        <dbReference type="Pfam" id="PF14392"/>
    </source>
</evidence>
<dbReference type="InterPro" id="IPR025836">
    <property type="entry name" value="Zn_knuckle_CX2CX4HX4C"/>
</dbReference>
<dbReference type="Pfam" id="PF14392">
    <property type="entry name" value="zf-CCHC_4"/>
    <property type="match status" value="1"/>
</dbReference>
<dbReference type="Proteomes" id="UP000583929">
    <property type="component" value="Unassembled WGS sequence"/>
</dbReference>